<dbReference type="AlphaFoldDB" id="A0A7Z7AY84"/>
<protein>
    <submittedName>
        <fullName evidence="2">Uncharacterized protein</fullName>
    </submittedName>
</protein>
<keyword evidence="1" id="KW-1133">Transmembrane helix</keyword>
<keyword evidence="3" id="KW-1185">Reference proteome</keyword>
<organism evidence="2 3">
    <name type="scientific">Methanolobus vulcani</name>
    <dbReference type="NCBI Taxonomy" id="38026"/>
    <lineage>
        <taxon>Archaea</taxon>
        <taxon>Methanobacteriati</taxon>
        <taxon>Methanobacteriota</taxon>
        <taxon>Stenosarchaea group</taxon>
        <taxon>Methanomicrobia</taxon>
        <taxon>Methanosarcinales</taxon>
        <taxon>Methanosarcinaceae</taxon>
        <taxon>Methanolobus</taxon>
    </lineage>
</organism>
<evidence type="ECO:0000313" key="3">
    <source>
        <dbReference type="Proteomes" id="UP000199259"/>
    </source>
</evidence>
<accession>A0A7Z7AY84</accession>
<dbReference type="RefSeq" id="WP_091710629.1">
    <property type="nucleotide sequence ID" value="NZ_FNCA01000008.1"/>
</dbReference>
<keyword evidence="1" id="KW-0472">Membrane</keyword>
<keyword evidence="1" id="KW-0812">Transmembrane</keyword>
<reference evidence="2 3" key="1">
    <citation type="submission" date="2016-10" db="EMBL/GenBank/DDBJ databases">
        <authorList>
            <person name="Varghese N."/>
            <person name="Submissions S."/>
        </authorList>
    </citation>
    <scope>NUCLEOTIDE SEQUENCE [LARGE SCALE GENOMIC DNA]</scope>
    <source>
        <strain evidence="2 3">PL 12/M</strain>
    </source>
</reference>
<evidence type="ECO:0000313" key="2">
    <source>
        <dbReference type="EMBL" id="SDG17015.1"/>
    </source>
</evidence>
<name>A0A7Z7AY84_9EURY</name>
<gene>
    <name evidence="2" type="ORF">SAMN04488589_2344</name>
</gene>
<dbReference type="EMBL" id="FNCA01000008">
    <property type="protein sequence ID" value="SDG17015.1"/>
    <property type="molecule type" value="Genomic_DNA"/>
</dbReference>
<feature type="transmembrane region" description="Helical" evidence="1">
    <location>
        <begin position="7"/>
        <end position="27"/>
    </location>
</feature>
<evidence type="ECO:0000256" key="1">
    <source>
        <dbReference type="SAM" id="Phobius"/>
    </source>
</evidence>
<sequence length="132" mass="15119">MKIAYKIAGGLLVSFLFLYVLMPFLIVGTPTSFYQIKNIDTVDHKITVEIFDPQNQSIHKKDYYLSPGQTLEKAKPPVLVAKTYFIDEECGCRVKSTLDDNSSVSLYIDYNPWNEPYISISENGFAMKEHRI</sequence>
<dbReference type="OrthoDB" id="129714at2157"/>
<comment type="caution">
    <text evidence="2">The sequence shown here is derived from an EMBL/GenBank/DDBJ whole genome shotgun (WGS) entry which is preliminary data.</text>
</comment>
<dbReference type="Proteomes" id="UP000199259">
    <property type="component" value="Unassembled WGS sequence"/>
</dbReference>
<proteinExistence type="predicted"/>